<dbReference type="SUPFAM" id="SSF51735">
    <property type="entry name" value="NAD(P)-binding Rossmann-fold domains"/>
    <property type="match status" value="1"/>
</dbReference>
<dbReference type="PANTHER" id="PTHR43833:SF11">
    <property type="entry name" value="VOLTAGE-GATED POTASSIUM CHANNEL KCH"/>
    <property type="match status" value="1"/>
</dbReference>
<organism evidence="3 4">
    <name type="scientific">Heliobacterium mobile</name>
    <name type="common">Heliobacillus mobilis</name>
    <dbReference type="NCBI Taxonomy" id="28064"/>
    <lineage>
        <taxon>Bacteria</taxon>
        <taxon>Bacillati</taxon>
        <taxon>Bacillota</taxon>
        <taxon>Clostridia</taxon>
        <taxon>Eubacteriales</taxon>
        <taxon>Heliobacteriaceae</taxon>
        <taxon>Heliobacterium</taxon>
    </lineage>
</organism>
<keyword evidence="4" id="KW-1185">Reference proteome</keyword>
<evidence type="ECO:0000256" key="1">
    <source>
        <dbReference type="SAM" id="Phobius"/>
    </source>
</evidence>
<protein>
    <recommendedName>
        <fullName evidence="2">RCK N-terminal domain-containing protein</fullName>
    </recommendedName>
</protein>
<keyword evidence="1" id="KW-0812">Transmembrane</keyword>
<dbReference type="Pfam" id="PF02026">
    <property type="entry name" value="RyR"/>
    <property type="match status" value="1"/>
</dbReference>
<evidence type="ECO:0000259" key="2">
    <source>
        <dbReference type="PROSITE" id="PS51201"/>
    </source>
</evidence>
<reference evidence="3 4" key="1">
    <citation type="submission" date="2019-11" db="EMBL/GenBank/DDBJ databases">
        <title>Whole-genome sequence of a the green, strictly anaerobic photosynthetic bacterium Heliobacillus mobilis DSM 6151.</title>
        <authorList>
            <person name="Kyndt J.A."/>
            <person name="Meyer T.E."/>
        </authorList>
    </citation>
    <scope>NUCLEOTIDE SEQUENCE [LARGE SCALE GENOMIC DNA]</scope>
    <source>
        <strain evidence="3 4">DSM 6151</strain>
    </source>
</reference>
<dbReference type="Gene3D" id="6.20.350.10">
    <property type="match status" value="1"/>
</dbReference>
<feature type="transmembrane region" description="Helical" evidence="1">
    <location>
        <begin position="21"/>
        <end position="44"/>
    </location>
</feature>
<dbReference type="PROSITE" id="PS51201">
    <property type="entry name" value="RCK_N"/>
    <property type="match status" value="1"/>
</dbReference>
<dbReference type="RefSeq" id="WP_155475950.1">
    <property type="nucleotide sequence ID" value="NZ_WNKU01000006.1"/>
</dbReference>
<dbReference type="PANTHER" id="PTHR43833">
    <property type="entry name" value="POTASSIUM CHANNEL PROTEIN 2-RELATED-RELATED"/>
    <property type="match status" value="1"/>
</dbReference>
<feature type="transmembrane region" description="Helical" evidence="1">
    <location>
        <begin position="82"/>
        <end position="102"/>
    </location>
</feature>
<dbReference type="EMBL" id="WNKU01000006">
    <property type="protein sequence ID" value="MTV48852.1"/>
    <property type="molecule type" value="Genomic_DNA"/>
</dbReference>
<keyword evidence="1" id="KW-1133">Transmembrane helix</keyword>
<feature type="domain" description="RCK N-terminal" evidence="2">
    <location>
        <begin position="116"/>
        <end position="247"/>
    </location>
</feature>
<keyword evidence="1" id="KW-0472">Membrane</keyword>
<evidence type="ECO:0000313" key="3">
    <source>
        <dbReference type="EMBL" id="MTV48852.1"/>
    </source>
</evidence>
<dbReference type="Proteomes" id="UP000430670">
    <property type="component" value="Unassembled WGS sequence"/>
</dbReference>
<dbReference type="AlphaFoldDB" id="A0A6I3SJD2"/>
<sequence length="614" mass="70320">MKKTSKRQGLSFWEMWDDYQWLLLGFLTVIAMVLGITGFIQMAALSEASLHVSTISDALYQTLLLFTFEGVATNHVPLSLDISRWLTVCVAGFAVVKTFLTITRKEYGIFRLLFCRDHIVICGLGRKGTLLIEDLLSSTERKNRHITVIELNNDNDQLVSYRKKGITIIQGSATDPITLQKAGISKAAYLFILTNNDDTNIEIAFKAFQTVTSYAVNEIMPKVKDGIISSRDLRKRKSNLKCYAHVSNSIMFDLFRQHKLFNHNHRSFEGKLFNLYEASSRQVFNQYPPDELCGGLCHLPDSAPIHIVIVGFVTIGRTLLLHILRQAHYGNLKRTRITIIDSAADIESSRFRGAYPGVEQVAEVHFLSKDPQSLNMHDILQLNDICPVPILYISLDDDTLTYLTAYRLAAQINHVGDAPVNGLQIVACIPEITPLYPLMKGKEQLTTYDSGLQLPDQMQIFHMISESCNWKVIVQEDLDEHAEKLHQDYLNTRTELTSEEISMSWDELSEEYRNSNRYAADHYSIKQRAILAAFQNLRDKEKGLQPPFVDDNLVERLARMEHQRWTAEKLLSGWTYGPKRDDGKKKNPNLVDWDRLDEQVKLYNLENARKLFRR</sequence>
<dbReference type="InterPro" id="IPR003032">
    <property type="entry name" value="Ryanodine_rcpt"/>
</dbReference>
<evidence type="ECO:0000313" key="4">
    <source>
        <dbReference type="Proteomes" id="UP000430670"/>
    </source>
</evidence>
<dbReference type="OrthoDB" id="89777at2"/>
<dbReference type="Pfam" id="PF02254">
    <property type="entry name" value="TrkA_N"/>
    <property type="match status" value="1"/>
</dbReference>
<proteinExistence type="predicted"/>
<dbReference type="GO" id="GO:0006813">
    <property type="term" value="P:potassium ion transport"/>
    <property type="evidence" value="ECO:0007669"/>
    <property type="project" value="InterPro"/>
</dbReference>
<accession>A0A6I3SJD2</accession>
<dbReference type="InterPro" id="IPR036291">
    <property type="entry name" value="NAD(P)-bd_dom_sf"/>
</dbReference>
<gene>
    <name evidence="3" type="ORF">GJ688_07635</name>
</gene>
<comment type="caution">
    <text evidence="3">The sequence shown here is derived from an EMBL/GenBank/DDBJ whole genome shotgun (WGS) entry which is preliminary data.</text>
</comment>
<name>A0A6I3SJD2_HELMO</name>
<dbReference type="InterPro" id="IPR050721">
    <property type="entry name" value="Trk_Ktr_HKT_K-transport"/>
</dbReference>
<dbReference type="Gene3D" id="3.40.50.720">
    <property type="entry name" value="NAD(P)-binding Rossmann-like Domain"/>
    <property type="match status" value="1"/>
</dbReference>
<dbReference type="InterPro" id="IPR003148">
    <property type="entry name" value="RCK_N"/>
</dbReference>